<feature type="domain" description="RING-type" evidence="10">
    <location>
        <begin position="345"/>
        <end position="386"/>
    </location>
</feature>
<feature type="region of interest" description="Disordered" evidence="9">
    <location>
        <begin position="395"/>
        <end position="416"/>
    </location>
</feature>
<dbReference type="Pfam" id="PF13639">
    <property type="entry name" value="zf-RING_2"/>
    <property type="match status" value="1"/>
</dbReference>
<dbReference type="FunFam" id="3.30.40.10:FF:000022">
    <property type="entry name" value="E3 ubiquitin-protein ligase RING1-like"/>
    <property type="match status" value="1"/>
</dbReference>
<dbReference type="SMART" id="SM00184">
    <property type="entry name" value="RING"/>
    <property type="match status" value="1"/>
</dbReference>
<evidence type="ECO:0000256" key="9">
    <source>
        <dbReference type="SAM" id="MobiDB-lite"/>
    </source>
</evidence>
<dbReference type="AlphaFoldDB" id="Q1KUY2"/>
<dbReference type="GO" id="GO:0061630">
    <property type="term" value="F:ubiquitin protein ligase activity"/>
    <property type="evidence" value="ECO:0007669"/>
    <property type="project" value="UniProtKB-EC"/>
</dbReference>
<feature type="region of interest" description="Disordered" evidence="9">
    <location>
        <begin position="1"/>
        <end position="31"/>
    </location>
</feature>
<protein>
    <recommendedName>
        <fullName evidence="2">RING-type E3 ubiquitin transferase</fullName>
        <ecNumber evidence="2">2.3.2.27</ecNumber>
    </recommendedName>
</protein>
<keyword evidence="7" id="KW-0862">Zinc</keyword>
<dbReference type="CDD" id="cd16667">
    <property type="entry name" value="RING-H2_RNF126-like"/>
    <property type="match status" value="1"/>
</dbReference>
<evidence type="ECO:0000256" key="2">
    <source>
        <dbReference type="ARBA" id="ARBA00012483"/>
    </source>
</evidence>
<accession>Q1KUY2</accession>
<sequence length="416" mass="45363">MASAKLSGPPGVSPEDDGEDQADIVPVSETDGETVAFPVFYQTDSRACNPYYPFSDSNSDSGSVSCPDAGPDPDGSFIDFFDESYEVGAVEEFYSDPDPGLRIVGDFNLWGFPDEEEDDVAELGLGLGLGPGTGSDQQRGDSGGQGLRVTGIDSDSDFEDGVFDLNASDDGNGANASGRVVDGTGTPPVWDSFFGEEAVVTNEELEWEEVQNAITWTHEPVEVRVLNRPEEEEELSSSSRISSRDDHEHDLDWQVLLAVNNVVNYIEQAEGISITADDIDANYYMYLASIDEYGENHGDFDAIFGQMLDTDTGISGSPPAAKRVVEDLPLVELTVDDLGKGDIVCAVCKDEMAIEEKVRRLPCRHFYHEDCILPWLGIRNTCPVCRHELPTDDPEYESARRLQRSGSGLARELSGR</sequence>
<reference evidence="11" key="1">
    <citation type="journal article" date="2006" name="Plant Cell">
        <title>Independent ancient polyploidy events in the sister families Brassicaceae and Cleomaceae.</title>
        <authorList>
            <person name="Schranz M.E."/>
            <person name="Mitchell-Olds T."/>
        </authorList>
    </citation>
    <scope>NUCLEOTIDE SEQUENCE</scope>
</reference>
<keyword evidence="5 8" id="KW-0863">Zinc-finger</keyword>
<dbReference type="PANTHER" id="PTHR15710:SF108">
    <property type="entry name" value="OS03G0286100 PROTEIN"/>
    <property type="match status" value="1"/>
</dbReference>
<evidence type="ECO:0000259" key="10">
    <source>
        <dbReference type="PROSITE" id="PS50089"/>
    </source>
</evidence>
<evidence type="ECO:0000256" key="7">
    <source>
        <dbReference type="ARBA" id="ARBA00022833"/>
    </source>
</evidence>
<dbReference type="EC" id="2.3.2.27" evidence="2"/>
<dbReference type="InterPro" id="IPR013083">
    <property type="entry name" value="Znf_RING/FYVE/PHD"/>
</dbReference>
<dbReference type="InterPro" id="IPR001841">
    <property type="entry name" value="Znf_RING"/>
</dbReference>
<dbReference type="GO" id="GO:0005737">
    <property type="term" value="C:cytoplasm"/>
    <property type="evidence" value="ECO:0007669"/>
    <property type="project" value="TreeGrafter"/>
</dbReference>
<dbReference type="SUPFAM" id="SSF57850">
    <property type="entry name" value="RING/U-box"/>
    <property type="match status" value="1"/>
</dbReference>
<dbReference type="PROSITE" id="PS50089">
    <property type="entry name" value="ZF_RING_2"/>
    <property type="match status" value="1"/>
</dbReference>
<evidence type="ECO:0000256" key="6">
    <source>
        <dbReference type="ARBA" id="ARBA00022786"/>
    </source>
</evidence>
<dbReference type="EMBL" id="DQ415920">
    <property type="protein sequence ID" value="ABD96854.1"/>
    <property type="molecule type" value="Genomic_DNA"/>
</dbReference>
<proteinExistence type="predicted"/>
<name>Q1KUY2_9ROSI</name>
<evidence type="ECO:0000256" key="1">
    <source>
        <dbReference type="ARBA" id="ARBA00000900"/>
    </source>
</evidence>
<keyword evidence="4" id="KW-0479">Metal-binding</keyword>
<keyword evidence="3" id="KW-0808">Transferase</keyword>
<evidence type="ECO:0000256" key="8">
    <source>
        <dbReference type="PROSITE-ProRule" id="PRU00175"/>
    </source>
</evidence>
<evidence type="ECO:0000256" key="4">
    <source>
        <dbReference type="ARBA" id="ARBA00022723"/>
    </source>
</evidence>
<dbReference type="GO" id="GO:0008270">
    <property type="term" value="F:zinc ion binding"/>
    <property type="evidence" value="ECO:0007669"/>
    <property type="project" value="UniProtKB-KW"/>
</dbReference>
<dbReference type="GO" id="GO:0016567">
    <property type="term" value="P:protein ubiquitination"/>
    <property type="evidence" value="ECO:0007669"/>
    <property type="project" value="TreeGrafter"/>
</dbReference>
<organism evidence="11">
    <name type="scientific">Tarenaya spinosa</name>
    <dbReference type="NCBI Taxonomy" id="228870"/>
    <lineage>
        <taxon>Eukaryota</taxon>
        <taxon>Viridiplantae</taxon>
        <taxon>Streptophyta</taxon>
        <taxon>Embryophyta</taxon>
        <taxon>Tracheophyta</taxon>
        <taxon>Spermatophyta</taxon>
        <taxon>Magnoliopsida</taxon>
        <taxon>eudicotyledons</taxon>
        <taxon>Gunneridae</taxon>
        <taxon>Pentapetalae</taxon>
        <taxon>rosids</taxon>
        <taxon>malvids</taxon>
        <taxon>Brassicales</taxon>
        <taxon>Cleomaceae</taxon>
        <taxon>New World clade</taxon>
        <taxon>Tarenaya</taxon>
    </lineage>
</organism>
<feature type="region of interest" description="Disordered" evidence="9">
    <location>
        <begin position="127"/>
        <end position="152"/>
    </location>
</feature>
<dbReference type="PANTHER" id="PTHR15710">
    <property type="entry name" value="E3 UBIQUITIN-PROTEIN LIGASE PRAJA"/>
    <property type="match status" value="1"/>
</dbReference>
<dbReference type="Gene3D" id="3.30.40.10">
    <property type="entry name" value="Zinc/RING finger domain, C3HC4 (zinc finger)"/>
    <property type="match status" value="1"/>
</dbReference>
<evidence type="ECO:0000256" key="3">
    <source>
        <dbReference type="ARBA" id="ARBA00022679"/>
    </source>
</evidence>
<evidence type="ECO:0000256" key="5">
    <source>
        <dbReference type="ARBA" id="ARBA00022771"/>
    </source>
</evidence>
<keyword evidence="6" id="KW-0833">Ubl conjugation pathway</keyword>
<evidence type="ECO:0000313" key="11">
    <source>
        <dbReference type="EMBL" id="ABD96854.1"/>
    </source>
</evidence>
<comment type="catalytic activity">
    <reaction evidence="1">
        <text>S-ubiquitinyl-[E2 ubiquitin-conjugating enzyme]-L-cysteine + [acceptor protein]-L-lysine = [E2 ubiquitin-conjugating enzyme]-L-cysteine + N(6)-ubiquitinyl-[acceptor protein]-L-lysine.</text>
        <dbReference type="EC" id="2.3.2.27"/>
    </reaction>
</comment>